<dbReference type="AlphaFoldDB" id="A0A183AZU1"/>
<dbReference type="GO" id="GO:0005524">
    <property type="term" value="F:ATP binding"/>
    <property type="evidence" value="ECO:0007669"/>
    <property type="project" value="InterPro"/>
</dbReference>
<evidence type="ECO:0000313" key="4">
    <source>
        <dbReference type="Proteomes" id="UP000272942"/>
    </source>
</evidence>
<protein>
    <submittedName>
        <fullName evidence="5">Protein kinase domain-containing protein</fullName>
    </submittedName>
</protein>
<dbReference type="Proteomes" id="UP000272942">
    <property type="component" value="Unassembled WGS sequence"/>
</dbReference>
<gene>
    <name evidence="3" type="ORF">ECPE_LOCUS12476</name>
</gene>
<dbReference type="InterPro" id="IPR011009">
    <property type="entry name" value="Kinase-like_dom_sf"/>
</dbReference>
<accession>A0A183AZU1</accession>
<dbReference type="EMBL" id="UZAN01052935">
    <property type="protein sequence ID" value="VDP89748.1"/>
    <property type="molecule type" value="Genomic_DNA"/>
</dbReference>
<reference evidence="5" key="1">
    <citation type="submission" date="2016-06" db="UniProtKB">
        <authorList>
            <consortium name="WormBaseParasite"/>
        </authorList>
    </citation>
    <scope>IDENTIFICATION</scope>
</reference>
<reference evidence="3 4" key="2">
    <citation type="submission" date="2018-11" db="EMBL/GenBank/DDBJ databases">
        <authorList>
            <consortium name="Pathogen Informatics"/>
        </authorList>
    </citation>
    <scope>NUCLEOTIDE SEQUENCE [LARGE SCALE GENOMIC DNA]</scope>
    <source>
        <strain evidence="3 4">Egypt</strain>
    </source>
</reference>
<proteinExistence type="predicted"/>
<dbReference type="PROSITE" id="PS50011">
    <property type="entry name" value="PROTEIN_KINASE_DOM"/>
    <property type="match status" value="1"/>
</dbReference>
<sequence>MSFVPFLRRNSFVSRNHRLVCLVTLLLRHTTLGCVYNCRNTRSVLRIQMDAYSVTEQIAENTTTTVYKATRNTDGLPVIIKVFHLNALNPHHLRQFTCPYTSVSKNAPSEIIILEKVKQIPSCVTMIEYIDDSENGKWAVVLEDLYAQGYSNLAREIELISVLEQLHNLGILHCDIKPDNVFVDHERQKIKLIDFNLAVELTDPVNGATPGCTPEYAPPEVLVHRKPWTIAGEIWSVGCTAFVLLCRRFPFENPWMSGYSKRNVRSGFGNALQRGILFDGALRTVNGGLSPKAKDFLLLCLSRLPEQRPTLKHLSQHSFLALKAPSLCTVSNSIVLSNSPRTVLVS</sequence>
<dbReference type="InterPro" id="IPR008271">
    <property type="entry name" value="Ser/Thr_kinase_AS"/>
</dbReference>
<keyword evidence="1" id="KW-0732">Signal</keyword>
<evidence type="ECO:0000259" key="2">
    <source>
        <dbReference type="PROSITE" id="PS50011"/>
    </source>
</evidence>
<dbReference type="PROSITE" id="PS00108">
    <property type="entry name" value="PROTEIN_KINASE_ST"/>
    <property type="match status" value="1"/>
</dbReference>
<dbReference type="SMART" id="SM00220">
    <property type="entry name" value="S_TKc"/>
    <property type="match status" value="1"/>
</dbReference>
<evidence type="ECO:0000313" key="5">
    <source>
        <dbReference type="WBParaSite" id="ECPE_0001251201-mRNA-1"/>
    </source>
</evidence>
<dbReference type="Gene3D" id="1.10.510.10">
    <property type="entry name" value="Transferase(Phosphotransferase) domain 1"/>
    <property type="match status" value="1"/>
</dbReference>
<feature type="domain" description="Protein kinase" evidence="2">
    <location>
        <begin position="52"/>
        <end position="320"/>
    </location>
</feature>
<dbReference type="GO" id="GO:0004674">
    <property type="term" value="F:protein serine/threonine kinase activity"/>
    <property type="evidence" value="ECO:0007669"/>
    <property type="project" value="TreeGrafter"/>
</dbReference>
<dbReference type="WBParaSite" id="ECPE_0001251201-mRNA-1">
    <property type="protein sequence ID" value="ECPE_0001251201-mRNA-1"/>
    <property type="gene ID" value="ECPE_0001251201"/>
</dbReference>
<dbReference type="GO" id="GO:0044773">
    <property type="term" value="P:mitotic DNA damage checkpoint signaling"/>
    <property type="evidence" value="ECO:0007669"/>
    <property type="project" value="TreeGrafter"/>
</dbReference>
<feature type="signal peptide" evidence="1">
    <location>
        <begin position="1"/>
        <end position="33"/>
    </location>
</feature>
<dbReference type="Gene3D" id="3.30.200.20">
    <property type="entry name" value="Phosphorylase Kinase, domain 1"/>
    <property type="match status" value="1"/>
</dbReference>
<feature type="chain" id="PRO_5043138286" evidence="1">
    <location>
        <begin position="34"/>
        <end position="346"/>
    </location>
</feature>
<organism evidence="5">
    <name type="scientific">Echinostoma caproni</name>
    <dbReference type="NCBI Taxonomy" id="27848"/>
    <lineage>
        <taxon>Eukaryota</taxon>
        <taxon>Metazoa</taxon>
        <taxon>Spiralia</taxon>
        <taxon>Lophotrochozoa</taxon>
        <taxon>Platyhelminthes</taxon>
        <taxon>Trematoda</taxon>
        <taxon>Digenea</taxon>
        <taxon>Plagiorchiida</taxon>
        <taxon>Echinostomata</taxon>
        <taxon>Echinostomatoidea</taxon>
        <taxon>Echinostomatidae</taxon>
        <taxon>Echinostoma</taxon>
    </lineage>
</organism>
<dbReference type="PANTHER" id="PTHR44167">
    <property type="entry name" value="OVARIAN-SPECIFIC SERINE/THREONINE-PROTEIN KINASE LOK-RELATED"/>
    <property type="match status" value="1"/>
</dbReference>
<dbReference type="PANTHER" id="PTHR44167:SF24">
    <property type="entry name" value="SERINE_THREONINE-PROTEIN KINASE CHK2"/>
    <property type="match status" value="1"/>
</dbReference>
<evidence type="ECO:0000256" key="1">
    <source>
        <dbReference type="SAM" id="SignalP"/>
    </source>
</evidence>
<dbReference type="InterPro" id="IPR000719">
    <property type="entry name" value="Prot_kinase_dom"/>
</dbReference>
<dbReference type="GO" id="GO:0005634">
    <property type="term" value="C:nucleus"/>
    <property type="evidence" value="ECO:0007669"/>
    <property type="project" value="TreeGrafter"/>
</dbReference>
<evidence type="ECO:0000313" key="3">
    <source>
        <dbReference type="EMBL" id="VDP89748.1"/>
    </source>
</evidence>
<dbReference type="Pfam" id="PF00069">
    <property type="entry name" value="Pkinase"/>
    <property type="match status" value="1"/>
</dbReference>
<name>A0A183AZU1_9TREM</name>
<keyword evidence="4" id="KW-1185">Reference proteome</keyword>
<dbReference type="OrthoDB" id="193931at2759"/>
<dbReference type="SUPFAM" id="SSF56112">
    <property type="entry name" value="Protein kinase-like (PK-like)"/>
    <property type="match status" value="1"/>
</dbReference>